<dbReference type="FunFam" id="3.40.50.150:FF:000383">
    <property type="entry name" value="Leucine carboxyl methyltransferase 2"/>
    <property type="match status" value="1"/>
</dbReference>
<dbReference type="InterPro" id="IPR029063">
    <property type="entry name" value="SAM-dependent_MTases_sf"/>
</dbReference>
<dbReference type="Pfam" id="PF13621">
    <property type="entry name" value="Cupin_8"/>
    <property type="match status" value="1"/>
</dbReference>
<dbReference type="FunFam" id="2.60.120.650:FF:000043">
    <property type="entry name" value="tRNA wybutosine-synthesizing protein 4"/>
    <property type="match status" value="1"/>
</dbReference>
<dbReference type="EC" id="2.1.1.290" evidence="5"/>
<feature type="compositionally biased region" description="Polar residues" evidence="16">
    <location>
        <begin position="778"/>
        <end position="787"/>
    </location>
</feature>
<sequence>MTSNPALFSKMYCRVEKAAKTRRGTTDPITGQLHVTDDRRRTSLVLKRRSRQSSTPREGHCIMGPAKKPAMAGVNSKAEREADLVMGTNNSSIVSKRSVEMLYYSKPHFFRYFVKKPQRRSPLINRGYWLRMHAMAETVRKFMREPSDKPKFVLNLGCGFDPLPYMLLSADNDLCRDTTFVDIDYEKLMVNKKTAIHKTDDITQLLEDVEFLPDDSAVQIRSKRYLAIGCDLKNLTKLDTVLRAEVLPSKCAVLFLAEVSLTYMDVKSANAVVSWASGLSNDAQFCILEQFFPDGPDHPFASTMMKHFKKLGAPLYSIHEYPSLNEQEQRFKDAGWNHAHARSLWDLWSDDEFVDGSLRASLDAIEPFDEWEEFALFGSHYFLLHASTRPRVSDTATRTVTGLDPQTDKSGHFRLLAKCPPGSGQRRFGAVIPDSDKAVGHHSGLGRQTRLSSTELYTKSEGTTKTHEYPPGDIPARMCHTVTGLSNQDCLLVGGRASPASGFKDCWVRQGNQWRLTQSLPDPRFRHSAVKVTLDSEYVLVYGGKTSDGTTLNTWLAWSSKKQDWQQVETNSIHIEARFGACLGSINDTSGVLFGGIGAEGTILGDFFTWKLHQRSDGSLFMELTDHTEDLRRTSSLFNQIHRFGATVNQTAWGLVIVGGIVPRGIITHDKEIMLLDSTELTKCIASGWPSNHTIISALGLGKRLDGPRPLLVGHVSCAIDSKEVLILGGGAVCFSFGTYWTEGTWLLQDVSSTTENDWTLIPESVEPNKSQSEKATSKPSAQSQNEPYGAAEVITPIPRVCVQNPAQFQDIVAEGRPVIIEGSDVGPCTELWTKEYLTSAVGGDRKIVVHEAQSAHMSFQTKNFSYATKTFGTFMDEVYAGDRQYLRSISAEQPTKLPANLAVDFPSLSHDFRLPESLSIVTDNTHSSPLRISGPVTLWLHYDVMANVLCQIRGEKRLILFPPSDVQYLQVPPGASSSTINIFQSNGSVASIPHTSPQEAVLKRGDILFIPPLWLHTASPTGDVSVAVNVFFRNLSKGYAAGRDVYGNRDLQAYEKARNDIQKMAKSFDGLPSEMARFYLLRLAQELKDKAEK</sequence>
<comment type="similarity">
    <text evidence="3">Belongs to the methyltransferase superfamily. LCMT family.</text>
</comment>
<dbReference type="GO" id="GO:0008175">
    <property type="term" value="F:tRNA methyltransferase activity"/>
    <property type="evidence" value="ECO:0007669"/>
    <property type="project" value="TreeGrafter"/>
</dbReference>
<feature type="region of interest" description="Disordered" evidence="16">
    <location>
        <begin position="764"/>
        <end position="788"/>
    </location>
</feature>
<evidence type="ECO:0000256" key="5">
    <source>
        <dbReference type="ARBA" id="ARBA00012779"/>
    </source>
</evidence>
<keyword evidence="10" id="KW-0819">tRNA processing</keyword>
<dbReference type="AlphaFoldDB" id="A0A5N6IXT1"/>
<evidence type="ECO:0000256" key="2">
    <source>
        <dbReference type="ARBA" id="ARBA00004797"/>
    </source>
</evidence>
<dbReference type="SUPFAM" id="SSF53335">
    <property type="entry name" value="S-adenosyl-L-methionine-dependent methyltransferases"/>
    <property type="match status" value="1"/>
</dbReference>
<evidence type="ECO:0000259" key="17">
    <source>
        <dbReference type="PROSITE" id="PS51184"/>
    </source>
</evidence>
<evidence type="ECO:0000256" key="6">
    <source>
        <dbReference type="ARBA" id="ARBA00018045"/>
    </source>
</evidence>
<gene>
    <name evidence="18" type="ORF">BDV30DRAFT_228689</name>
</gene>
<evidence type="ECO:0000256" key="13">
    <source>
        <dbReference type="ARBA" id="ARBA00030231"/>
    </source>
</evidence>
<evidence type="ECO:0000256" key="8">
    <source>
        <dbReference type="ARBA" id="ARBA00022679"/>
    </source>
</evidence>
<evidence type="ECO:0000256" key="7">
    <source>
        <dbReference type="ARBA" id="ARBA00022603"/>
    </source>
</evidence>
<reference evidence="18 19" key="1">
    <citation type="submission" date="2019-04" db="EMBL/GenBank/DDBJ databases">
        <title>Fungal friends and foes A comparative genomics study of 23 Aspergillus species from section Flavi.</title>
        <authorList>
            <consortium name="DOE Joint Genome Institute"/>
            <person name="Kjaerbolling I."/>
            <person name="Vesth T.C."/>
            <person name="Frisvad J.C."/>
            <person name="Nybo J.L."/>
            <person name="Theobald S."/>
            <person name="Kildgaard S."/>
            <person name="Petersen T.I."/>
            <person name="Kuo A."/>
            <person name="Sato A."/>
            <person name="Lyhne E.K."/>
            <person name="Kogle M.E."/>
            <person name="Wiebenga A."/>
            <person name="Kun R.S."/>
            <person name="Lubbers R.J."/>
            <person name="Makela M.R."/>
            <person name="Barry K."/>
            <person name="Chovatia M."/>
            <person name="Clum A."/>
            <person name="Daum C."/>
            <person name="Haridas S."/>
            <person name="He G."/>
            <person name="LaButti K."/>
            <person name="Lipzen A."/>
            <person name="Mondo S."/>
            <person name="Pangilinan J."/>
            <person name="Riley R."/>
            <person name="Salamov A."/>
            <person name="Simmons B.A."/>
            <person name="Magnuson J.K."/>
            <person name="Henrissat B."/>
            <person name="Mortensen U.H."/>
            <person name="Larsen T.O."/>
            <person name="De vries R.P."/>
            <person name="Grigoriev I.V."/>
            <person name="Machida M."/>
            <person name="Baker S.E."/>
            <person name="Andersen M.R."/>
        </authorList>
    </citation>
    <scope>NUCLEOTIDE SEQUENCE [LARGE SCALE GENOMIC DNA]</scope>
    <source>
        <strain evidence="18 19">CBS 117635</strain>
    </source>
</reference>
<dbReference type="InterPro" id="IPR041667">
    <property type="entry name" value="Cupin_8"/>
</dbReference>
<dbReference type="PANTHER" id="PTHR46529:SF1">
    <property type="entry name" value="TRNA WYBUTOSINE-SYNTHESIZING PROTEIN 4"/>
    <property type="match status" value="1"/>
</dbReference>
<evidence type="ECO:0000256" key="12">
    <source>
        <dbReference type="ARBA" id="ARBA00029750"/>
    </source>
</evidence>
<feature type="domain" description="JmjC" evidence="17">
    <location>
        <begin position="895"/>
        <end position="1050"/>
    </location>
</feature>
<dbReference type="Pfam" id="PF04072">
    <property type="entry name" value="LCM"/>
    <property type="match status" value="1"/>
</dbReference>
<evidence type="ECO:0000256" key="10">
    <source>
        <dbReference type="ARBA" id="ARBA00022694"/>
    </source>
</evidence>
<evidence type="ECO:0000256" key="1">
    <source>
        <dbReference type="ARBA" id="ARBA00001806"/>
    </source>
</evidence>
<dbReference type="SUPFAM" id="SSF117281">
    <property type="entry name" value="Kelch motif"/>
    <property type="match status" value="1"/>
</dbReference>
<dbReference type="SUPFAM" id="SSF51197">
    <property type="entry name" value="Clavaminate synthase-like"/>
    <property type="match status" value="1"/>
</dbReference>
<organism evidence="18 19">
    <name type="scientific">Aspergillus minisclerotigenes</name>
    <dbReference type="NCBI Taxonomy" id="656917"/>
    <lineage>
        <taxon>Eukaryota</taxon>
        <taxon>Fungi</taxon>
        <taxon>Dikarya</taxon>
        <taxon>Ascomycota</taxon>
        <taxon>Pezizomycotina</taxon>
        <taxon>Eurotiomycetes</taxon>
        <taxon>Eurotiomycetidae</taxon>
        <taxon>Eurotiales</taxon>
        <taxon>Aspergillaceae</taxon>
        <taxon>Aspergillus</taxon>
        <taxon>Aspergillus subgen. Circumdati</taxon>
    </lineage>
</organism>
<keyword evidence="19" id="KW-1185">Reference proteome</keyword>
<evidence type="ECO:0000256" key="3">
    <source>
        <dbReference type="ARBA" id="ARBA00010703"/>
    </source>
</evidence>
<dbReference type="EMBL" id="ML732825">
    <property type="protein sequence ID" value="KAB8270784.1"/>
    <property type="molecule type" value="Genomic_DNA"/>
</dbReference>
<comment type="catalytic activity">
    <reaction evidence="1">
        <text>7-[(3S)-3-amino-3-carboxypropyl]wyosine(37) in tRNA(Phe) + S-adenosyl-L-methionine = 7-[(3S)-(3-amino-3-methoxycarbonyl)propyl]wyosine(37) in tRNA(Phe) + S-adenosyl-L-homocysteine</text>
        <dbReference type="Rhea" id="RHEA:36903"/>
        <dbReference type="Rhea" id="RHEA-COMP:10379"/>
        <dbReference type="Rhea" id="RHEA-COMP:11844"/>
        <dbReference type="ChEBI" id="CHEBI:57856"/>
        <dbReference type="ChEBI" id="CHEBI:59789"/>
        <dbReference type="ChEBI" id="CHEBI:73543"/>
        <dbReference type="ChEBI" id="CHEBI:74275"/>
        <dbReference type="EC" id="2.1.1.290"/>
    </reaction>
</comment>
<name>A0A5N6IXT1_9EURO</name>
<dbReference type="InterPro" id="IPR007213">
    <property type="entry name" value="Ppm1/Ppm2/Tcmp"/>
</dbReference>
<keyword evidence="7" id="KW-0489">Methyltransferase</keyword>
<dbReference type="FunFam" id="2.120.10.80:FF:000133">
    <property type="entry name" value="Leucine carboxyl methyltransferase 2"/>
    <property type="match status" value="1"/>
</dbReference>
<dbReference type="Gene3D" id="2.120.10.80">
    <property type="entry name" value="Kelch-type beta propeller"/>
    <property type="match status" value="1"/>
</dbReference>
<dbReference type="GO" id="GO:0030488">
    <property type="term" value="P:tRNA methylation"/>
    <property type="evidence" value="ECO:0007669"/>
    <property type="project" value="TreeGrafter"/>
</dbReference>
<evidence type="ECO:0000313" key="18">
    <source>
        <dbReference type="EMBL" id="KAB8270784.1"/>
    </source>
</evidence>
<dbReference type="Pfam" id="PF13418">
    <property type="entry name" value="Beta-prop_TYW4"/>
    <property type="match status" value="1"/>
</dbReference>
<evidence type="ECO:0000256" key="4">
    <source>
        <dbReference type="ARBA" id="ARBA00012155"/>
    </source>
</evidence>
<dbReference type="UniPathway" id="UPA00375"/>
<dbReference type="PANTHER" id="PTHR46529">
    <property type="entry name" value="TRNA WYBUTOSINE-SYNTHESIZING PROTEIN 4"/>
    <property type="match status" value="1"/>
</dbReference>
<evidence type="ECO:0000256" key="16">
    <source>
        <dbReference type="SAM" id="MobiDB-lite"/>
    </source>
</evidence>
<evidence type="ECO:0000256" key="11">
    <source>
        <dbReference type="ARBA" id="ARBA00025588"/>
    </source>
</evidence>
<dbReference type="Gene3D" id="3.40.50.150">
    <property type="entry name" value="Vaccinia Virus protein VP39"/>
    <property type="match status" value="1"/>
</dbReference>
<evidence type="ECO:0000256" key="15">
    <source>
        <dbReference type="ARBA" id="ARBA00049250"/>
    </source>
</evidence>
<dbReference type="EC" id="2.3.1.231" evidence="4"/>
<proteinExistence type="inferred from homology"/>
<dbReference type="InterPro" id="IPR003347">
    <property type="entry name" value="JmjC_dom"/>
</dbReference>
<keyword evidence="9" id="KW-0949">S-adenosyl-L-methionine</keyword>
<dbReference type="Gene3D" id="2.60.120.650">
    <property type="entry name" value="Cupin"/>
    <property type="match status" value="1"/>
</dbReference>
<dbReference type="Gene3D" id="6.10.140.1470">
    <property type="match status" value="1"/>
</dbReference>
<comment type="catalytic activity">
    <reaction evidence="15">
        <text>7-[(3S)-(3-amino-3-methoxycarbonyl)propyl]wyosine(37) in tRNA(Phe) + S-adenosyl-L-methionine + CO2 = wybutosine(37) in tRNA(Phe) + S-adenosyl-L-homocysteine + 2 H(+)</text>
        <dbReference type="Rhea" id="RHEA:37119"/>
        <dbReference type="Rhea" id="RHEA-COMP:11844"/>
        <dbReference type="Rhea" id="RHEA-COMP:11847"/>
        <dbReference type="ChEBI" id="CHEBI:15378"/>
        <dbReference type="ChEBI" id="CHEBI:16526"/>
        <dbReference type="ChEBI" id="CHEBI:57856"/>
        <dbReference type="ChEBI" id="CHEBI:59789"/>
        <dbReference type="ChEBI" id="CHEBI:73544"/>
        <dbReference type="ChEBI" id="CHEBI:74275"/>
        <dbReference type="EC" id="2.3.1.231"/>
    </reaction>
</comment>
<evidence type="ECO:0000313" key="19">
    <source>
        <dbReference type="Proteomes" id="UP000326289"/>
    </source>
</evidence>
<feature type="region of interest" description="Disordered" evidence="16">
    <location>
        <begin position="46"/>
        <end position="73"/>
    </location>
</feature>
<dbReference type="Proteomes" id="UP000326289">
    <property type="component" value="Unassembled WGS sequence"/>
</dbReference>
<comment type="pathway">
    <text evidence="2">tRNA modification; wybutosine-tRNA(Phe) biosynthesis.</text>
</comment>
<dbReference type="InterPro" id="IPR015915">
    <property type="entry name" value="Kelch-typ_b-propeller"/>
</dbReference>
<comment type="function">
    <text evidence="11">Probable S-adenosyl-L-methionine-dependent methyltransferase that acts as a component of the wybutosine biosynthesis pathway. Wybutosine is a hyper modified guanosine with a tricyclic base found at the 3'-position adjacent to the anticodon of eukaryotic phenylalanine tRNA. May methylate the carboxyl group of leucine residues to form alpha-leucine ester residues.</text>
</comment>
<dbReference type="PROSITE" id="PS51184">
    <property type="entry name" value="JMJC"/>
    <property type="match status" value="1"/>
</dbReference>
<evidence type="ECO:0000256" key="9">
    <source>
        <dbReference type="ARBA" id="ARBA00022691"/>
    </source>
</evidence>
<dbReference type="GO" id="GO:0031591">
    <property type="term" value="P:wybutosine biosynthetic process"/>
    <property type="evidence" value="ECO:0007669"/>
    <property type="project" value="TreeGrafter"/>
</dbReference>
<protein>
    <recommendedName>
        <fullName evidence="6">tRNA wybutosine-synthesizing protein 4</fullName>
        <ecNumber evidence="5">2.1.1.290</ecNumber>
        <ecNumber evidence="4">2.3.1.231</ecNumber>
    </recommendedName>
    <alternativeName>
        <fullName evidence="13">Leucine carboxyl methyltransferase 2</fullName>
    </alternativeName>
    <alternativeName>
        <fullName evidence="14">tRNA(Phe) (7-(3-amino-3-(methoxycarbonyl)propyl)wyosine(37)-N)-methoxycarbonyltransferase</fullName>
    </alternativeName>
    <alternativeName>
        <fullName evidence="12">tRNA(Phe) (7-(3-amino-3-carboxypropyl)wyosine(37)-O)-methyltransferase</fullName>
    </alternativeName>
</protein>
<accession>A0A5N6IXT1</accession>
<keyword evidence="8" id="KW-0808">Transferase</keyword>
<evidence type="ECO:0000256" key="14">
    <source>
        <dbReference type="ARBA" id="ARBA00030847"/>
    </source>
</evidence>